<dbReference type="InterPro" id="IPR023313">
    <property type="entry name" value="UBQ-conjugating_AS"/>
</dbReference>
<sequence length="169" mass="18569">MTAPTAQRTFMKDVIELYRVIDSSTDGQASVIGIDGMRVTVSLRPKSGCNAHAEFLITVKVFHTSHCTFINGSPLYPRISPNVTVNTPIYHPNIDPHSGSPCISILSDWRSCYSLLDLVKAFLYLIDHPIFDSPSHPFGVPLDNVHLAKKSARLLAGLPVNGLRYPPNS</sequence>
<reference evidence="8" key="1">
    <citation type="submission" date="2017-02" db="UniProtKB">
        <authorList>
            <consortium name="WormBaseParasite"/>
        </authorList>
    </citation>
    <scope>IDENTIFICATION</scope>
</reference>
<comment type="similarity">
    <text evidence="4">Belongs to the ubiquitin-conjugating enzyme family.</text>
</comment>
<keyword evidence="7" id="KW-1185">Reference proteome</keyword>
<dbReference type="InterPro" id="IPR016135">
    <property type="entry name" value="UBQ-conjugating_enzyme/RWD"/>
</dbReference>
<keyword evidence="4" id="KW-0547">Nucleotide-binding</keyword>
<dbReference type="Pfam" id="PF00179">
    <property type="entry name" value="UQ_con"/>
    <property type="match status" value="1"/>
</dbReference>
<keyword evidence="1" id="KW-0808">Transferase</keyword>
<dbReference type="SUPFAM" id="SSF54495">
    <property type="entry name" value="UBC-like"/>
    <property type="match status" value="1"/>
</dbReference>
<accession>A0A0R3WSQ5</accession>
<protein>
    <submittedName>
        <fullName evidence="8">UBIQUITIN_CONJUGAT_2 domain-containing protein</fullName>
    </submittedName>
</protein>
<dbReference type="Proteomes" id="UP000274429">
    <property type="component" value="Unassembled WGS sequence"/>
</dbReference>
<dbReference type="PROSITE" id="PS00183">
    <property type="entry name" value="UBC_1"/>
    <property type="match status" value="1"/>
</dbReference>
<feature type="active site" description="Glycyl thioester intermediate" evidence="3">
    <location>
        <position position="102"/>
    </location>
</feature>
<dbReference type="InterPro" id="IPR000608">
    <property type="entry name" value="UBC"/>
</dbReference>
<organism evidence="8">
    <name type="scientific">Hydatigena taeniaeformis</name>
    <name type="common">Feline tapeworm</name>
    <name type="synonym">Taenia taeniaeformis</name>
    <dbReference type="NCBI Taxonomy" id="6205"/>
    <lineage>
        <taxon>Eukaryota</taxon>
        <taxon>Metazoa</taxon>
        <taxon>Spiralia</taxon>
        <taxon>Lophotrochozoa</taxon>
        <taxon>Platyhelminthes</taxon>
        <taxon>Cestoda</taxon>
        <taxon>Eucestoda</taxon>
        <taxon>Cyclophyllidea</taxon>
        <taxon>Taeniidae</taxon>
        <taxon>Hydatigera</taxon>
    </lineage>
</organism>
<dbReference type="WBParaSite" id="TTAC_0000379501-mRNA-1">
    <property type="protein sequence ID" value="TTAC_0000379501-mRNA-1"/>
    <property type="gene ID" value="TTAC_0000379501"/>
</dbReference>
<name>A0A0R3WSQ5_HYDTA</name>
<feature type="domain" description="UBC core" evidence="5">
    <location>
        <begin position="75"/>
        <end position="135"/>
    </location>
</feature>
<dbReference type="EMBL" id="UYWX01003037">
    <property type="protein sequence ID" value="VDM23347.1"/>
    <property type="molecule type" value="Genomic_DNA"/>
</dbReference>
<dbReference type="Gene3D" id="3.10.110.10">
    <property type="entry name" value="Ubiquitin Conjugating Enzyme"/>
    <property type="match status" value="1"/>
</dbReference>
<dbReference type="STRING" id="6205.A0A0R3WSQ5"/>
<dbReference type="AlphaFoldDB" id="A0A0R3WSQ5"/>
<evidence type="ECO:0000256" key="4">
    <source>
        <dbReference type="RuleBase" id="RU362109"/>
    </source>
</evidence>
<evidence type="ECO:0000256" key="1">
    <source>
        <dbReference type="ARBA" id="ARBA00022679"/>
    </source>
</evidence>
<reference evidence="6 7" key="2">
    <citation type="submission" date="2018-11" db="EMBL/GenBank/DDBJ databases">
        <authorList>
            <consortium name="Pathogen Informatics"/>
        </authorList>
    </citation>
    <scope>NUCLEOTIDE SEQUENCE [LARGE SCALE GENOMIC DNA]</scope>
</reference>
<gene>
    <name evidence="6" type="ORF">TTAC_LOCUS3780</name>
</gene>
<evidence type="ECO:0000313" key="8">
    <source>
        <dbReference type="WBParaSite" id="TTAC_0000379501-mRNA-1"/>
    </source>
</evidence>
<evidence type="ECO:0000313" key="7">
    <source>
        <dbReference type="Proteomes" id="UP000274429"/>
    </source>
</evidence>
<keyword evidence="2 4" id="KW-0833">Ubl conjugation pathway</keyword>
<proteinExistence type="inferred from homology"/>
<keyword evidence="4" id="KW-0067">ATP-binding</keyword>
<evidence type="ECO:0000313" key="6">
    <source>
        <dbReference type="EMBL" id="VDM23347.1"/>
    </source>
</evidence>
<dbReference type="CDD" id="cd23794">
    <property type="entry name" value="UBCc_UBE2F_UBE2M"/>
    <property type="match status" value="1"/>
</dbReference>
<dbReference type="GO" id="GO:0005524">
    <property type="term" value="F:ATP binding"/>
    <property type="evidence" value="ECO:0007669"/>
    <property type="project" value="UniProtKB-UniRule"/>
</dbReference>
<dbReference type="GO" id="GO:0016740">
    <property type="term" value="F:transferase activity"/>
    <property type="evidence" value="ECO:0007669"/>
    <property type="project" value="UniProtKB-KW"/>
</dbReference>
<dbReference type="OrthoDB" id="9978460at2759"/>
<evidence type="ECO:0000256" key="3">
    <source>
        <dbReference type="PROSITE-ProRule" id="PRU10133"/>
    </source>
</evidence>
<evidence type="ECO:0000256" key="2">
    <source>
        <dbReference type="ARBA" id="ARBA00022786"/>
    </source>
</evidence>
<evidence type="ECO:0000259" key="5">
    <source>
        <dbReference type="Pfam" id="PF00179"/>
    </source>
</evidence>